<keyword evidence="2" id="KW-1185">Reference proteome</keyword>
<accession>A0ABD2B0J5</accession>
<proteinExistence type="predicted"/>
<dbReference type="AlphaFoldDB" id="A0ABD2B0J5"/>
<name>A0ABD2B0J5_VESMC</name>
<comment type="caution">
    <text evidence="1">The sequence shown here is derived from an EMBL/GenBank/DDBJ whole genome shotgun (WGS) entry which is preliminary data.</text>
</comment>
<evidence type="ECO:0000313" key="1">
    <source>
        <dbReference type="EMBL" id="KAL2726373.1"/>
    </source>
</evidence>
<dbReference type="EMBL" id="JAYRBN010000107">
    <property type="protein sequence ID" value="KAL2726373.1"/>
    <property type="molecule type" value="Genomic_DNA"/>
</dbReference>
<dbReference type="Proteomes" id="UP001607303">
    <property type="component" value="Unassembled WGS sequence"/>
</dbReference>
<organism evidence="1 2">
    <name type="scientific">Vespula maculifrons</name>
    <name type="common">Eastern yellow jacket</name>
    <name type="synonym">Wasp</name>
    <dbReference type="NCBI Taxonomy" id="7453"/>
    <lineage>
        <taxon>Eukaryota</taxon>
        <taxon>Metazoa</taxon>
        <taxon>Ecdysozoa</taxon>
        <taxon>Arthropoda</taxon>
        <taxon>Hexapoda</taxon>
        <taxon>Insecta</taxon>
        <taxon>Pterygota</taxon>
        <taxon>Neoptera</taxon>
        <taxon>Endopterygota</taxon>
        <taxon>Hymenoptera</taxon>
        <taxon>Apocrita</taxon>
        <taxon>Aculeata</taxon>
        <taxon>Vespoidea</taxon>
        <taxon>Vespidae</taxon>
        <taxon>Vespinae</taxon>
        <taxon>Vespula</taxon>
    </lineage>
</organism>
<reference evidence="1 2" key="1">
    <citation type="journal article" date="2024" name="Ann. Entomol. Soc. Am.">
        <title>Genomic analyses of the southern and eastern yellowjacket wasps (Hymenoptera: Vespidae) reveal evolutionary signatures of social life.</title>
        <authorList>
            <person name="Catto M.A."/>
            <person name="Caine P.B."/>
            <person name="Orr S.E."/>
            <person name="Hunt B.G."/>
            <person name="Goodisman M.A.D."/>
        </authorList>
    </citation>
    <scope>NUCLEOTIDE SEQUENCE [LARGE SCALE GENOMIC DNA]</scope>
    <source>
        <strain evidence="1">232</strain>
        <tissue evidence="1">Head and thorax</tissue>
    </source>
</reference>
<gene>
    <name evidence="1" type="ORF">V1477_017800</name>
</gene>
<sequence>MKEIWSCRARRALSNEQRPVAIGAIVSEKKIFSLKSYNSAPIGQIWMKRIWFCRARRALSSEQSPVALGAIVPEKKIIWMKDICSCRARRALSNDHSPVALGAIVPEKKINSYNLAPSGQILIKKYGRVGREEPFPMTAVRFS</sequence>
<protein>
    <submittedName>
        <fullName evidence="1">Uncharacterized protein</fullName>
    </submittedName>
</protein>
<evidence type="ECO:0000313" key="2">
    <source>
        <dbReference type="Proteomes" id="UP001607303"/>
    </source>
</evidence>